<dbReference type="Pfam" id="PF00198">
    <property type="entry name" value="2-oxoacid_dh"/>
    <property type="match status" value="1"/>
</dbReference>
<keyword evidence="8" id="KW-0472">Membrane</keyword>
<dbReference type="GO" id="GO:0006086">
    <property type="term" value="P:pyruvate decarboxylation to acetyl-CoA"/>
    <property type="evidence" value="ECO:0007669"/>
    <property type="project" value="InterPro"/>
</dbReference>
<dbReference type="PROSITE" id="PS51826">
    <property type="entry name" value="PSBD"/>
    <property type="match status" value="1"/>
</dbReference>
<dbReference type="PANTHER" id="PTHR23151:SF90">
    <property type="entry name" value="DIHYDROLIPOYLLYSINE-RESIDUE ACETYLTRANSFERASE COMPONENT OF PYRUVATE DEHYDROGENASE COMPLEX, MITOCHONDRIAL-RELATED"/>
    <property type="match status" value="1"/>
</dbReference>
<dbReference type="Gene3D" id="3.30.559.10">
    <property type="entry name" value="Chloramphenicol acetyltransferase-like domain"/>
    <property type="match status" value="1"/>
</dbReference>
<reference evidence="11 12" key="1">
    <citation type="journal article" date="2020" name="bioRxiv">
        <title>A chromosome-scale genome assembly for the Fusarium oxysporum strain Fo5176 to establish a model Arabidopsis-fungal pathosystem.</title>
        <authorList>
            <person name="Fokkens L."/>
            <person name="Guo L."/>
            <person name="Dora S."/>
            <person name="Wang B."/>
            <person name="Ye K."/>
            <person name="Sanchez-Rodriguez C."/>
            <person name="Croll D."/>
        </authorList>
    </citation>
    <scope>NUCLEOTIDE SEQUENCE [LARGE SCALE GENOMIC DNA]</scope>
    <source>
        <strain evidence="11 12">Fo5176</strain>
    </source>
</reference>
<feature type="transmembrane region" description="Helical" evidence="8">
    <location>
        <begin position="831"/>
        <end position="854"/>
    </location>
</feature>
<comment type="caution">
    <text evidence="11">The sequence shown here is derived from an EMBL/GenBank/DDBJ whole genome shotgun (WGS) entry which is preliminary data.</text>
</comment>
<feature type="compositionally biased region" description="Basic and acidic residues" evidence="7">
    <location>
        <begin position="1478"/>
        <end position="1488"/>
    </location>
</feature>
<dbReference type="Pfam" id="PF02817">
    <property type="entry name" value="E3_binding"/>
    <property type="match status" value="1"/>
</dbReference>
<dbReference type="InterPro" id="IPR003016">
    <property type="entry name" value="2-oxoA_DH_lipoyl-BS"/>
</dbReference>
<dbReference type="GO" id="GO:0045254">
    <property type="term" value="C:pyruvate dehydrogenase complex"/>
    <property type="evidence" value="ECO:0007669"/>
    <property type="project" value="UniProtKB-UniRule"/>
</dbReference>
<organism evidence="11 12">
    <name type="scientific">Fusarium oxysporum f. sp. conglutinans</name>
    <dbReference type="NCBI Taxonomy" id="100902"/>
    <lineage>
        <taxon>Eukaryota</taxon>
        <taxon>Fungi</taxon>
        <taxon>Dikarya</taxon>
        <taxon>Ascomycota</taxon>
        <taxon>Pezizomycotina</taxon>
        <taxon>Sordariomycetes</taxon>
        <taxon>Hypocreomycetidae</taxon>
        <taxon>Hypocreales</taxon>
        <taxon>Nectriaceae</taxon>
        <taxon>Fusarium</taxon>
        <taxon>Fusarium oxysporum species complex</taxon>
    </lineage>
</organism>
<dbReference type="InterPro" id="IPR023213">
    <property type="entry name" value="CAT-like_dom_sf"/>
</dbReference>
<comment type="catalytic activity">
    <reaction evidence="6">
        <text>N(6)-[(R)-dihydrolipoyl]-L-lysyl-[protein] + acetyl-CoA = N(6)-[(R)-S(8)-acetyldihydrolipoyl]-L-lysyl-[protein] + CoA</text>
        <dbReference type="Rhea" id="RHEA:17017"/>
        <dbReference type="Rhea" id="RHEA-COMP:10475"/>
        <dbReference type="Rhea" id="RHEA-COMP:10478"/>
        <dbReference type="ChEBI" id="CHEBI:57287"/>
        <dbReference type="ChEBI" id="CHEBI:57288"/>
        <dbReference type="ChEBI" id="CHEBI:83100"/>
        <dbReference type="ChEBI" id="CHEBI:83111"/>
        <dbReference type="EC" id="2.3.1.12"/>
    </reaction>
</comment>
<evidence type="ECO:0000256" key="2">
    <source>
        <dbReference type="ARBA" id="ARBA00022679"/>
    </source>
</evidence>
<keyword evidence="4" id="KW-0809">Transit peptide</keyword>
<evidence type="ECO:0000256" key="5">
    <source>
        <dbReference type="ARBA" id="ARBA00023315"/>
    </source>
</evidence>
<dbReference type="FunFam" id="3.30.559.10:FF:000003">
    <property type="entry name" value="Acetyltransferase component of pyruvate dehydrogenase complex"/>
    <property type="match status" value="1"/>
</dbReference>
<dbReference type="CDD" id="cd06849">
    <property type="entry name" value="lipoyl_domain"/>
    <property type="match status" value="1"/>
</dbReference>
<comment type="cofactor">
    <cofactor evidence="6">
        <name>(R)-lipoate</name>
        <dbReference type="ChEBI" id="CHEBI:83088"/>
    </cofactor>
    <text evidence="6">Binds 1 lipoyl cofactor covalently.</text>
</comment>
<evidence type="ECO:0000256" key="6">
    <source>
        <dbReference type="RuleBase" id="RU361137"/>
    </source>
</evidence>
<feature type="transmembrane region" description="Helical" evidence="8">
    <location>
        <begin position="241"/>
        <end position="264"/>
    </location>
</feature>
<dbReference type="Pfam" id="PF11915">
    <property type="entry name" value="DUF3433"/>
    <property type="match status" value="2"/>
</dbReference>
<keyword evidence="8" id="KW-1133">Transmembrane helix</keyword>
<dbReference type="InterPro" id="IPR006257">
    <property type="entry name" value="LAT1"/>
</dbReference>
<dbReference type="GO" id="GO:0005739">
    <property type="term" value="C:mitochondrion"/>
    <property type="evidence" value="ECO:0007669"/>
    <property type="project" value="UniProtKB-SubCell"/>
</dbReference>
<feature type="compositionally biased region" description="Polar residues" evidence="7">
    <location>
        <begin position="1"/>
        <end position="10"/>
    </location>
</feature>
<dbReference type="InterPro" id="IPR045257">
    <property type="entry name" value="E2/Pdx1"/>
</dbReference>
<dbReference type="Gene3D" id="4.10.320.10">
    <property type="entry name" value="E3-binding domain"/>
    <property type="match status" value="1"/>
</dbReference>
<evidence type="ECO:0000256" key="4">
    <source>
        <dbReference type="ARBA" id="ARBA00022946"/>
    </source>
</evidence>
<evidence type="ECO:0000256" key="7">
    <source>
        <dbReference type="SAM" id="MobiDB-lite"/>
    </source>
</evidence>
<evidence type="ECO:0000256" key="1">
    <source>
        <dbReference type="ARBA" id="ARBA00007317"/>
    </source>
</evidence>
<dbReference type="InterPro" id="IPR011053">
    <property type="entry name" value="Single_hybrid_motif"/>
</dbReference>
<dbReference type="Proteomes" id="UP000593570">
    <property type="component" value="Unassembled WGS sequence"/>
</dbReference>
<protein>
    <recommendedName>
        <fullName evidence="6">Acetyltransferase component of pyruvate dehydrogenase complex</fullName>
        <ecNumber evidence="6">2.3.1.12</ecNumber>
    </recommendedName>
</protein>
<dbReference type="Pfam" id="PF00364">
    <property type="entry name" value="Biotin_lipoyl"/>
    <property type="match status" value="1"/>
</dbReference>
<dbReference type="InterPro" id="IPR021840">
    <property type="entry name" value="DUF3433"/>
</dbReference>
<dbReference type="PROSITE" id="PS50968">
    <property type="entry name" value="BIOTINYL_LIPOYL"/>
    <property type="match status" value="1"/>
</dbReference>
<proteinExistence type="inferred from homology"/>
<dbReference type="InterPro" id="IPR000089">
    <property type="entry name" value="Biotin_lipoyl"/>
</dbReference>
<feature type="region of interest" description="Disordered" evidence="7">
    <location>
        <begin position="1468"/>
        <end position="1507"/>
    </location>
</feature>
<evidence type="ECO:0000259" key="9">
    <source>
        <dbReference type="PROSITE" id="PS50968"/>
    </source>
</evidence>
<dbReference type="SUPFAM" id="SSF51230">
    <property type="entry name" value="Single hybrid motif"/>
    <property type="match status" value="1"/>
</dbReference>
<feature type="domain" description="Lipoyl-binding" evidence="9">
    <location>
        <begin position="1375"/>
        <end position="1451"/>
    </location>
</feature>
<accession>A0A8H6GMV2</accession>
<dbReference type="SUPFAM" id="SSF52777">
    <property type="entry name" value="CoA-dependent acyltransferases"/>
    <property type="match status" value="1"/>
</dbReference>
<feature type="domain" description="Peripheral subunit-binding (PSBD)" evidence="10">
    <location>
        <begin position="1518"/>
        <end position="1555"/>
    </location>
</feature>
<dbReference type="EMBL" id="JACDXP010000008">
    <property type="protein sequence ID" value="KAF6520110.1"/>
    <property type="molecule type" value="Genomic_DNA"/>
</dbReference>
<feature type="transmembrane region" description="Helical" evidence="8">
    <location>
        <begin position="177"/>
        <end position="195"/>
    </location>
</feature>
<comment type="function">
    <text evidence="6">The pyruvate dehydrogenase complex catalyzes the overall conversion of pyruvate to acetyl-CoA and CO(2).</text>
</comment>
<keyword evidence="8" id="KW-0812">Transmembrane</keyword>
<feature type="transmembrane region" description="Helical" evidence="8">
    <location>
        <begin position="139"/>
        <end position="157"/>
    </location>
</feature>
<keyword evidence="3 6" id="KW-0450">Lipoyl</keyword>
<dbReference type="NCBIfam" id="TIGR01349">
    <property type="entry name" value="PDHac_trf_mito"/>
    <property type="match status" value="1"/>
</dbReference>
<dbReference type="InterPro" id="IPR004167">
    <property type="entry name" value="PSBD"/>
</dbReference>
<evidence type="ECO:0000256" key="8">
    <source>
        <dbReference type="SAM" id="Phobius"/>
    </source>
</evidence>
<dbReference type="Gene3D" id="2.40.50.100">
    <property type="match status" value="1"/>
</dbReference>
<dbReference type="FunFam" id="2.40.50.100:FF:000010">
    <property type="entry name" value="Acetyltransferase component of pyruvate dehydrogenase complex"/>
    <property type="match status" value="1"/>
</dbReference>
<name>A0A8H6GMV2_FUSOX</name>
<comment type="subcellular location">
    <subcellularLocation>
        <location evidence="6">Mitochondrion</location>
    </subcellularLocation>
</comment>
<sequence>MEPQAEQSTKLPRPMIRQPVDSYHRHIRAVHGVENSSEPGSSSGLGRSDSHRLGSAFSGSQHGNVASFFDSERLASSAAPFDPSNNPSPTRSSGIRWPFLGSIKSRMSQAFPDSPRLSPSEPTQIELPWRPVFLHRRILAIYALVFVVLIAGVQVALQLSEHNGGLHESDDLSRYLWQYGTTIIFILVAAFWYRVEFQASASMPWIRMLNTQVEADKSLLLDYVSLSEPVAIFKSIKNKDWLVTIPVIAGIIFKIMVIFSVAFITPKVTTVANHKIATTIQSESSNNISGLENVGSLPYFTLAALAVDNITFPNGVTSRAAYTPFISDIPELKQITARVDGFIGGMDCEEAELTLDSMRLRNGNAMLLNMTLSNGQCSSNQTITSTKLVTTNNEDPSRMFLAFQPGRCGNSAKGDDQRIAVMAGVLDVDIDQLKRQSRTSNNRLDGKISSSAAFLCKPNYIITRIKVTKTPEAVLSVIPDQQATNTTLSQVPAWTVARAMFDTFESDQATELKLLATFTNSSYSREAILDTDEAMSAALALSSRNGGDLPSLESLTENDTLRRLSENFFTQYSALVARYAMMKPSSSTSTAIASYIERRIVVRPVPAYIITAFLAICFVLVVSTMFLVPRKGFLPRDPSTIVGMASVVAHSHPLVECLKGMGAAPNKALRARLDGSTYLSGAEGHEKLENPNLGYYHIFGGNAPPANVLPRRFDSSGWRQPVTLHGLIRLIYILVLACIIIGFEISLRVSQRNDGLRTMKDDGAYIAWTVVPALVLLLVAMYMLSLEWWTRLLSPFSHLSRRGEFEETVGLNLVNALRHAAWSRALKIRDIAALAAISGGFVALLMVVATAPLFEPMPVGQNTSIALRTEDFFANSLASSSDDPICTDCTNDTIMASLILAGDAPYPPFTYANLNVPNMSLAEAVEGNDLTFSARLTAIRPNMSCRLYQSDEISTNLTLEYKLDDRIVNPLRVDLEGETCRGSGERNGSNAIIGTTTTSFPAQHGRSLSGDTLFGVGLRKTTSSPHCSDWLYIWGELVDVGSSDMSVSSINALACNESIEAVDVVALFHGPNDLRLYPDHQPIPVESTAQDTTVAIPELDYSKLINVTSDGLLDTFFAMLNASQFAVPDSTFGSSTPSAANEVQSAILSQHGIIRAQSLNFRSRRHLSSRGTFPVVDGTNIVSGIDPNEPVSQAVPVISGSQVTESVRLRQGAIATRILQGIVGALMLLHIISWIYWRRIRLPRSPTTIASVTALLVDGNLFKSLPRAAQWQPDSELEAIFTEGDTPQRFQLGFDRKGRGKNRPIEPPTMIRADLSRITHLDTSAFNCPSGRKILIPPTMLSAALRRRVLAPTHSALRTGFAAHVVRHYASFPEHQVIKMPALSPTMQAGNIGAWQKKPGDSIAPGDVLVEIETDKAQMDFEFQEEGVIAKILKDAGEKDIPVGSPIAVLVEEGTDISAFEKFSIEDAGGDAAKPAAPKKEEKSESKSESASAPEPTPEPQQYQSQGRLQTALDRLPNISASAKRLAREKGISIDGLKGTGKNGQITEEDVKKAISSPAPSSAPSATYEDIPISGMRKTIANRLVESTQTNPHFYVTSSISVSKLLKLRQALNSSADGKYKLSVNDFLIKAIAVASRKVPQVNSSWRDGNIRQFNNVDVSVAVSTPTGLITPIVTGVEGRGLEAISSQVKSLAKKARDGKLKPEEYQGGTISISNMGMNPAVDHFTAVINPPQAAILAVGTTKKVAIPAENEAGVEFDDQITLTASFDHKVVDGAVGAEWLKELKQVLENPLELLL</sequence>
<feature type="region of interest" description="Disordered" evidence="7">
    <location>
        <begin position="1"/>
        <end position="56"/>
    </location>
</feature>
<feature type="transmembrane region" description="Helical" evidence="8">
    <location>
        <begin position="607"/>
        <end position="628"/>
    </location>
</feature>
<dbReference type="EC" id="2.3.1.12" evidence="6"/>
<evidence type="ECO:0000259" key="10">
    <source>
        <dbReference type="PROSITE" id="PS51826"/>
    </source>
</evidence>
<dbReference type="GO" id="GO:0004742">
    <property type="term" value="F:dihydrolipoyllysine-residue acetyltransferase activity"/>
    <property type="evidence" value="ECO:0007669"/>
    <property type="project" value="UniProtKB-UniRule"/>
</dbReference>
<dbReference type="InterPro" id="IPR036625">
    <property type="entry name" value="E3-bd_dom_sf"/>
</dbReference>
<feature type="compositionally biased region" description="Polar residues" evidence="7">
    <location>
        <begin position="34"/>
        <end position="45"/>
    </location>
</feature>
<dbReference type="PROSITE" id="PS00189">
    <property type="entry name" value="LIPOYL"/>
    <property type="match status" value="1"/>
</dbReference>
<dbReference type="SUPFAM" id="SSF47005">
    <property type="entry name" value="Peripheral subunit-binding domain of 2-oxo acid dehydrogenase complex"/>
    <property type="match status" value="1"/>
</dbReference>
<feature type="transmembrane region" description="Helical" evidence="8">
    <location>
        <begin position="765"/>
        <end position="784"/>
    </location>
</feature>
<dbReference type="PANTHER" id="PTHR23151">
    <property type="entry name" value="DIHYDROLIPOAMIDE ACETYL/SUCCINYL-TRANSFERASE-RELATED"/>
    <property type="match status" value="1"/>
</dbReference>
<gene>
    <name evidence="11" type="ORF">HZS61_016527</name>
</gene>
<evidence type="ECO:0000313" key="11">
    <source>
        <dbReference type="EMBL" id="KAF6520110.1"/>
    </source>
</evidence>
<comment type="similarity">
    <text evidence="1 6">Belongs to the 2-oxoacid dehydrogenase family.</text>
</comment>
<keyword evidence="5 6" id="KW-0012">Acyltransferase</keyword>
<evidence type="ECO:0000313" key="12">
    <source>
        <dbReference type="Proteomes" id="UP000593570"/>
    </source>
</evidence>
<dbReference type="InterPro" id="IPR001078">
    <property type="entry name" value="2-oxoacid_DH_actylTfrase"/>
</dbReference>
<feature type="transmembrane region" description="Helical" evidence="8">
    <location>
        <begin position="726"/>
        <end position="745"/>
    </location>
</feature>
<keyword evidence="2 6" id="KW-0808">Transferase</keyword>
<evidence type="ECO:0000256" key="3">
    <source>
        <dbReference type="ARBA" id="ARBA00022823"/>
    </source>
</evidence>